<protein>
    <submittedName>
        <fullName evidence="3">DUF4817 domain-containing protein</fullName>
    </submittedName>
</protein>
<reference evidence="3" key="1">
    <citation type="submission" date="2016-11" db="UniProtKB">
        <authorList>
            <consortium name="WormBaseParasite"/>
        </authorList>
    </citation>
    <scope>IDENTIFICATION</scope>
</reference>
<proteinExistence type="predicted"/>
<sequence length="296" mass="33139">MTTYHNAHAAPMDSVWSSAKSPSNYQTDRRFVASIERCLYGEAPHADPVLRAECARWKEKHTFLRVVGRPCEGESHELYSAQRVLLARRLVQNYLWNQVCACLQPTGPEAPVEPVASVQTAKRRPPKPPATTTRLPKRPTVLVAPAAANQARLAKEDIGGGVNRNGRRIEANFDPTVQLLCSSRDTVPGQEADFSGDERRVDWRLETTSPIANRHKITRSWKTAAKPLDCLWSYQSTVVKVRTTSSSDPGLWTLRSSRQCEERVLRCCATVTISGERRNRKGKKQELNKCTMGTST</sequence>
<evidence type="ECO:0000313" key="2">
    <source>
        <dbReference type="Proteomes" id="UP000095287"/>
    </source>
</evidence>
<dbReference type="WBParaSite" id="L893_g15821.t1">
    <property type="protein sequence ID" value="L893_g15821.t1"/>
    <property type="gene ID" value="L893_g15821"/>
</dbReference>
<accession>A0A1I7YGB3</accession>
<evidence type="ECO:0000256" key="1">
    <source>
        <dbReference type="SAM" id="MobiDB-lite"/>
    </source>
</evidence>
<dbReference type="AlphaFoldDB" id="A0A1I7YGB3"/>
<name>A0A1I7YGB3_9BILA</name>
<organism evidence="2 3">
    <name type="scientific">Steinernema glaseri</name>
    <dbReference type="NCBI Taxonomy" id="37863"/>
    <lineage>
        <taxon>Eukaryota</taxon>
        <taxon>Metazoa</taxon>
        <taxon>Ecdysozoa</taxon>
        <taxon>Nematoda</taxon>
        <taxon>Chromadorea</taxon>
        <taxon>Rhabditida</taxon>
        <taxon>Tylenchina</taxon>
        <taxon>Panagrolaimomorpha</taxon>
        <taxon>Strongyloidoidea</taxon>
        <taxon>Steinernematidae</taxon>
        <taxon>Steinernema</taxon>
    </lineage>
</organism>
<feature type="region of interest" description="Disordered" evidence="1">
    <location>
        <begin position="116"/>
        <end position="135"/>
    </location>
</feature>
<evidence type="ECO:0000313" key="3">
    <source>
        <dbReference type="WBParaSite" id="L893_g15821.t1"/>
    </source>
</evidence>
<dbReference type="Proteomes" id="UP000095287">
    <property type="component" value="Unplaced"/>
</dbReference>
<keyword evidence="2" id="KW-1185">Reference proteome</keyword>